<sequence>MSQKICYDRGLTDGETLWRERYDWLLEAGYVLRPRYKPGWVPSWRGTNKYALNFEDGWMQMLNYVLDAVRKSDGEMVMLKRVSRTVHPFEVAIGQYLCSPSLATEPRNHCCPILEVLQDPVDPDIQIIVMPLLKEYNIPPQLTIGEAVDFFRQAFEGLQFMHQHHVAHSDCMTLNIMMDPRNMFPDMFHPFAREYDRSVIGPAKHYSRTARPTRYYWTDFGLSCQFDADDANPLTIPIVGGDTTVPEYLEDETTPRNPFHTDVYTLGNLIREDFLQVYSNLAFMEPLVASMVVDKPNQRITMDEAVRQLDTIISQLPSLRLRQRLRQREDNGFIAFLRDVQYAFRMCYGALWLYPAIPRPPPPSQFEQKKTDADGSRLRTVLATMRRRFVPVRKQRTPVAS</sequence>
<dbReference type="Proteomes" id="UP000292957">
    <property type="component" value="Unassembled WGS sequence"/>
</dbReference>
<protein>
    <recommendedName>
        <fullName evidence="1">Protein kinase domain-containing protein</fullName>
    </recommendedName>
</protein>
<name>A0A4Q9MW78_9APHY</name>
<gene>
    <name evidence="2" type="ORF">BD311DRAFT_716350</name>
</gene>
<dbReference type="SMART" id="SM00220">
    <property type="entry name" value="S_TKc"/>
    <property type="match status" value="1"/>
</dbReference>
<dbReference type="AlphaFoldDB" id="A0A4Q9MW78"/>
<dbReference type="EMBL" id="ML143398">
    <property type="protein sequence ID" value="TBU31677.1"/>
    <property type="molecule type" value="Genomic_DNA"/>
</dbReference>
<organism evidence="2">
    <name type="scientific">Dichomitus squalens</name>
    <dbReference type="NCBI Taxonomy" id="114155"/>
    <lineage>
        <taxon>Eukaryota</taxon>
        <taxon>Fungi</taxon>
        <taxon>Dikarya</taxon>
        <taxon>Basidiomycota</taxon>
        <taxon>Agaricomycotina</taxon>
        <taxon>Agaricomycetes</taxon>
        <taxon>Polyporales</taxon>
        <taxon>Polyporaceae</taxon>
        <taxon>Dichomitus</taxon>
    </lineage>
</organism>
<dbReference type="Gene3D" id="1.10.510.10">
    <property type="entry name" value="Transferase(Phosphotransferase) domain 1"/>
    <property type="match status" value="1"/>
</dbReference>
<dbReference type="InterPro" id="IPR011009">
    <property type="entry name" value="Kinase-like_dom_sf"/>
</dbReference>
<proteinExistence type="predicted"/>
<accession>A0A4Q9MW78</accession>
<dbReference type="OrthoDB" id="5987198at2759"/>
<dbReference type="SUPFAM" id="SSF56112">
    <property type="entry name" value="Protein kinase-like (PK-like)"/>
    <property type="match status" value="1"/>
</dbReference>
<dbReference type="InterPro" id="IPR000719">
    <property type="entry name" value="Prot_kinase_dom"/>
</dbReference>
<evidence type="ECO:0000313" key="2">
    <source>
        <dbReference type="EMBL" id="TBU31677.1"/>
    </source>
</evidence>
<feature type="domain" description="Protein kinase" evidence="1">
    <location>
        <begin position="1"/>
        <end position="337"/>
    </location>
</feature>
<evidence type="ECO:0000259" key="1">
    <source>
        <dbReference type="PROSITE" id="PS50011"/>
    </source>
</evidence>
<dbReference type="PROSITE" id="PS50011">
    <property type="entry name" value="PROTEIN_KINASE_DOM"/>
    <property type="match status" value="1"/>
</dbReference>
<dbReference type="GO" id="GO:0005524">
    <property type="term" value="F:ATP binding"/>
    <property type="evidence" value="ECO:0007669"/>
    <property type="project" value="InterPro"/>
</dbReference>
<reference evidence="2" key="1">
    <citation type="submission" date="2019-01" db="EMBL/GenBank/DDBJ databases">
        <title>Draft genome sequences of three monokaryotic isolates of the white-rot basidiomycete fungus Dichomitus squalens.</title>
        <authorList>
            <consortium name="DOE Joint Genome Institute"/>
            <person name="Lopez S.C."/>
            <person name="Andreopoulos B."/>
            <person name="Pangilinan J."/>
            <person name="Lipzen A."/>
            <person name="Riley R."/>
            <person name="Ahrendt S."/>
            <person name="Ng V."/>
            <person name="Barry K."/>
            <person name="Daum C."/>
            <person name="Grigoriev I.V."/>
            <person name="Hilden K.S."/>
            <person name="Makela M.R."/>
            <person name="de Vries R.P."/>
        </authorList>
    </citation>
    <scope>NUCLEOTIDE SEQUENCE [LARGE SCALE GENOMIC DNA]</scope>
    <source>
        <strain evidence="2">OM18370.1</strain>
    </source>
</reference>
<dbReference type="GO" id="GO:0004672">
    <property type="term" value="F:protein kinase activity"/>
    <property type="evidence" value="ECO:0007669"/>
    <property type="project" value="InterPro"/>
</dbReference>